<sequence>MSSCHLPLPMQPRHLEVEGEIGRGATERTGKELQGLTGGKPVTGRAASRQRGAGRAVEGSAGRRIPAEEKSSGSMLYRDPCSTEHGPAEGGGRGEAFGCHQQGGPRQQARAPAACHHGTSASAQAPSSAHQDADREAPPEARGAARGGCSCACGSGPRPGQEGRPLSTHRLAPAGRAARGNARPVCRALCMLIARDRMSSGRTRGRCKRQRPAAAGGRGQGAGAGGPKRLQAPSELALRAESPSPSAGHFRWTLSLTWFFLELLEKAKQALFILFVF</sequence>
<keyword evidence="3" id="KW-1185">Reference proteome</keyword>
<protein>
    <submittedName>
        <fullName evidence="2">Uncharacterized protein</fullName>
    </submittedName>
</protein>
<evidence type="ECO:0000313" key="3">
    <source>
        <dbReference type="Proteomes" id="UP001176941"/>
    </source>
</evidence>
<feature type="region of interest" description="Disordered" evidence="1">
    <location>
        <begin position="201"/>
        <end position="246"/>
    </location>
</feature>
<feature type="compositionally biased region" description="Gly residues" evidence="1">
    <location>
        <begin position="216"/>
        <end position="226"/>
    </location>
</feature>
<evidence type="ECO:0000256" key="1">
    <source>
        <dbReference type="SAM" id="MobiDB-lite"/>
    </source>
</evidence>
<feature type="compositionally biased region" description="Basic and acidic residues" evidence="1">
    <location>
        <begin position="19"/>
        <end position="31"/>
    </location>
</feature>
<feature type="compositionally biased region" description="Low complexity" evidence="1">
    <location>
        <begin position="120"/>
        <end position="129"/>
    </location>
</feature>
<feature type="region of interest" description="Disordered" evidence="1">
    <location>
        <begin position="19"/>
        <end position="149"/>
    </location>
</feature>
<evidence type="ECO:0000313" key="2">
    <source>
        <dbReference type="EMBL" id="CAI9164869.1"/>
    </source>
</evidence>
<dbReference type="Proteomes" id="UP001176941">
    <property type="component" value="Chromosome 23"/>
</dbReference>
<reference evidence="2" key="1">
    <citation type="submission" date="2023-04" db="EMBL/GenBank/DDBJ databases">
        <authorList>
            <consortium name="ELIXIR-Norway"/>
        </authorList>
    </citation>
    <scope>NUCLEOTIDE SEQUENCE [LARGE SCALE GENOMIC DNA]</scope>
</reference>
<name>A0ABN8YTN7_RANTA</name>
<accession>A0ABN8YTN7</accession>
<feature type="compositionally biased region" description="Low complexity" evidence="1">
    <location>
        <begin position="44"/>
        <end position="56"/>
    </location>
</feature>
<proteinExistence type="predicted"/>
<feature type="compositionally biased region" description="Low complexity" evidence="1">
    <location>
        <begin position="140"/>
        <end position="149"/>
    </location>
</feature>
<gene>
    <name evidence="2" type="ORF">MRATA1EN1_LOCUS13831</name>
</gene>
<dbReference type="EMBL" id="OX459959">
    <property type="protein sequence ID" value="CAI9164869.1"/>
    <property type="molecule type" value="Genomic_DNA"/>
</dbReference>
<organism evidence="2 3">
    <name type="scientific">Rangifer tarandus platyrhynchus</name>
    <name type="common">Svalbard reindeer</name>
    <dbReference type="NCBI Taxonomy" id="3082113"/>
    <lineage>
        <taxon>Eukaryota</taxon>
        <taxon>Metazoa</taxon>
        <taxon>Chordata</taxon>
        <taxon>Craniata</taxon>
        <taxon>Vertebrata</taxon>
        <taxon>Euteleostomi</taxon>
        <taxon>Mammalia</taxon>
        <taxon>Eutheria</taxon>
        <taxon>Laurasiatheria</taxon>
        <taxon>Artiodactyla</taxon>
        <taxon>Ruminantia</taxon>
        <taxon>Pecora</taxon>
        <taxon>Cervidae</taxon>
        <taxon>Odocoileinae</taxon>
        <taxon>Rangifer</taxon>
    </lineage>
</organism>